<dbReference type="Proteomes" id="UP000438760">
    <property type="component" value="Unassembled WGS sequence"/>
</dbReference>
<comment type="caution">
    <text evidence="1">The sequence shown here is derived from an EMBL/GenBank/DDBJ whole genome shotgun (WGS) entry which is preliminary data.</text>
</comment>
<accession>A0A6I3LGH4</accession>
<sequence>MNEKIDFVWHEAANRCAICKAELAKNETENSTTNASGVILEYNTHLEVTEDISSDEPDMVLLCQSDYDYVRRNSDTFDRDILDILKRKHELWVYNFLYSKKEQGINGIYFDEIVSVDRLLSLLDQAEGYFLDSNLQRSSINNVVCRKLFKAINEYETTDKEIALEKRENVLNAFNILVKKWVRVFGKVVLQDVYQKASSDYRTLSICFIVVLNKNTSLNHFNGKKLIYHIPSGLAF</sequence>
<evidence type="ECO:0000313" key="1">
    <source>
        <dbReference type="EMBL" id="MTG97283.1"/>
    </source>
</evidence>
<organism evidence="1 2">
    <name type="scientific">Myroides albus</name>
    <dbReference type="NCBI Taxonomy" id="2562892"/>
    <lineage>
        <taxon>Bacteria</taxon>
        <taxon>Pseudomonadati</taxon>
        <taxon>Bacteroidota</taxon>
        <taxon>Flavobacteriia</taxon>
        <taxon>Flavobacteriales</taxon>
        <taxon>Flavobacteriaceae</taxon>
        <taxon>Myroides</taxon>
    </lineage>
</organism>
<dbReference type="AlphaFoldDB" id="A0A6I3LGH4"/>
<keyword evidence="2" id="KW-1185">Reference proteome</keyword>
<dbReference type="RefSeq" id="WP_155091333.1">
    <property type="nucleotide sequence ID" value="NZ_CP102754.1"/>
</dbReference>
<dbReference type="EMBL" id="WMJX01000005">
    <property type="protein sequence ID" value="MTG97283.1"/>
    <property type="molecule type" value="Genomic_DNA"/>
</dbReference>
<reference evidence="1 2" key="1">
    <citation type="submission" date="2019-11" db="EMBL/GenBank/DDBJ databases">
        <title>Genome of Strain BIT-d1.</title>
        <authorList>
            <person name="Yang Y."/>
        </authorList>
    </citation>
    <scope>NUCLEOTIDE SEQUENCE [LARGE SCALE GENOMIC DNA]</scope>
    <source>
        <strain evidence="1 2">BIT-d1</strain>
    </source>
</reference>
<name>A0A6I3LGH4_9FLAO</name>
<gene>
    <name evidence="1" type="ORF">GJV76_03905</name>
</gene>
<proteinExistence type="predicted"/>
<dbReference type="OrthoDB" id="5379188at2"/>
<evidence type="ECO:0000313" key="2">
    <source>
        <dbReference type="Proteomes" id="UP000438760"/>
    </source>
</evidence>
<protein>
    <submittedName>
        <fullName evidence="1">Uncharacterized protein</fullName>
    </submittedName>
</protein>